<dbReference type="GO" id="GO:0006869">
    <property type="term" value="P:lipid transport"/>
    <property type="evidence" value="ECO:0007669"/>
    <property type="project" value="InterPro"/>
</dbReference>
<keyword evidence="6" id="KW-1185">Reference proteome</keyword>
<feature type="chain" id="PRO_5041909664" description="Bifunctional inhibitor/plant lipid transfer protein/seed storage helical domain-containing protein" evidence="3">
    <location>
        <begin position="27"/>
        <end position="96"/>
    </location>
</feature>
<dbReference type="PANTHER" id="PTHR33214:SF80">
    <property type="entry name" value="BIFUNCTIONAL INHIBITOR_PLANT LIPID TRANSFER PROTEIN_SEED STORAGE HELICAL"/>
    <property type="match status" value="1"/>
</dbReference>
<evidence type="ECO:0000256" key="3">
    <source>
        <dbReference type="SAM" id="SignalP"/>
    </source>
</evidence>
<dbReference type="InterPro" id="IPR016140">
    <property type="entry name" value="Bifunc_inhib/LTP/seed_store"/>
</dbReference>
<feature type="signal peptide" evidence="3">
    <location>
        <begin position="1"/>
        <end position="26"/>
    </location>
</feature>
<dbReference type="InterPro" id="IPR033872">
    <property type="entry name" value="nsLTP2"/>
</dbReference>
<evidence type="ECO:0000259" key="4">
    <source>
        <dbReference type="SMART" id="SM00499"/>
    </source>
</evidence>
<evidence type="ECO:0000256" key="2">
    <source>
        <dbReference type="ARBA" id="ARBA00023121"/>
    </source>
</evidence>
<comment type="caution">
    <text evidence="5">The sequence shown here is derived from an EMBL/GenBank/DDBJ whole genome shotgun (WGS) entry which is preliminary data.</text>
</comment>
<organism evidence="5 6">
    <name type="scientific">Ambrosia artemisiifolia</name>
    <name type="common">Common ragweed</name>
    <dbReference type="NCBI Taxonomy" id="4212"/>
    <lineage>
        <taxon>Eukaryota</taxon>
        <taxon>Viridiplantae</taxon>
        <taxon>Streptophyta</taxon>
        <taxon>Embryophyta</taxon>
        <taxon>Tracheophyta</taxon>
        <taxon>Spermatophyta</taxon>
        <taxon>Magnoliopsida</taxon>
        <taxon>eudicotyledons</taxon>
        <taxon>Gunneridae</taxon>
        <taxon>Pentapetalae</taxon>
        <taxon>asterids</taxon>
        <taxon>campanulids</taxon>
        <taxon>Asterales</taxon>
        <taxon>Asteraceae</taxon>
        <taxon>Asteroideae</taxon>
        <taxon>Heliantheae alliance</taxon>
        <taxon>Heliantheae</taxon>
        <taxon>Ambrosia</taxon>
    </lineage>
</organism>
<sequence length="96" mass="10223">MKNFSLVVLCALAMVLLVGNVQKTNAQTCNAQDLISCAGPLFFGTQPSSDCCTKLRAAQPCFCDFIRDPSFGQYINSPNARKLATACGVTIPTTCP</sequence>
<gene>
    <name evidence="5" type="ORF">M8C21_010722</name>
</gene>
<keyword evidence="1" id="KW-0813">Transport</keyword>
<dbReference type="Proteomes" id="UP001206925">
    <property type="component" value="Unassembled WGS sequence"/>
</dbReference>
<dbReference type="EMBL" id="JAMZMK010008628">
    <property type="protein sequence ID" value="KAI7739379.1"/>
    <property type="molecule type" value="Genomic_DNA"/>
</dbReference>
<dbReference type="SMART" id="SM00499">
    <property type="entry name" value="AAI"/>
    <property type="match status" value="1"/>
</dbReference>
<evidence type="ECO:0000256" key="1">
    <source>
        <dbReference type="ARBA" id="ARBA00022448"/>
    </source>
</evidence>
<keyword evidence="3" id="KW-0732">Signal</keyword>
<dbReference type="InterPro" id="IPR036312">
    <property type="entry name" value="Bifun_inhib/LTP/seed_sf"/>
</dbReference>
<dbReference type="SUPFAM" id="SSF47699">
    <property type="entry name" value="Bifunctional inhibitor/lipid-transfer protein/seed storage 2S albumin"/>
    <property type="match status" value="1"/>
</dbReference>
<dbReference type="GO" id="GO:0008289">
    <property type="term" value="F:lipid binding"/>
    <property type="evidence" value="ECO:0007669"/>
    <property type="project" value="UniProtKB-KW"/>
</dbReference>
<reference evidence="5" key="1">
    <citation type="submission" date="2022-06" db="EMBL/GenBank/DDBJ databases">
        <title>Uncovering the hologenomic basis of an extraordinary plant invasion.</title>
        <authorList>
            <person name="Bieker V.C."/>
            <person name="Martin M.D."/>
            <person name="Gilbert T."/>
            <person name="Hodgins K."/>
            <person name="Battlay P."/>
            <person name="Petersen B."/>
            <person name="Wilson J."/>
        </authorList>
    </citation>
    <scope>NUCLEOTIDE SEQUENCE</scope>
    <source>
        <strain evidence="5">AA19_3_7</strain>
        <tissue evidence="5">Leaf</tissue>
    </source>
</reference>
<accession>A0AAD5CDC8</accession>
<feature type="domain" description="Bifunctional inhibitor/plant lipid transfer protein/seed storage helical" evidence="4">
    <location>
        <begin position="29"/>
        <end position="95"/>
    </location>
</feature>
<name>A0AAD5CDC8_AMBAR</name>
<dbReference type="Gene3D" id="1.10.110.10">
    <property type="entry name" value="Plant lipid-transfer and hydrophobic proteins"/>
    <property type="match status" value="1"/>
</dbReference>
<dbReference type="AlphaFoldDB" id="A0AAD5CDC8"/>
<proteinExistence type="predicted"/>
<evidence type="ECO:0000313" key="6">
    <source>
        <dbReference type="Proteomes" id="UP001206925"/>
    </source>
</evidence>
<dbReference type="CDD" id="cd01959">
    <property type="entry name" value="nsLTP2"/>
    <property type="match status" value="1"/>
</dbReference>
<evidence type="ECO:0000313" key="5">
    <source>
        <dbReference type="EMBL" id="KAI7739379.1"/>
    </source>
</evidence>
<protein>
    <recommendedName>
        <fullName evidence="4">Bifunctional inhibitor/plant lipid transfer protein/seed storage helical domain-containing protein</fullName>
    </recommendedName>
</protein>
<dbReference type="PANTHER" id="PTHR33214">
    <property type="entry name" value="BIFUNCTIONAL INHIBITOR/LIPID-TRANSFER PROTEIN/SEED STORAGE 2S ALBUMIN SUPERFAMILY PROTEIN"/>
    <property type="match status" value="1"/>
</dbReference>
<keyword evidence="2" id="KW-0446">Lipid-binding</keyword>
<dbReference type="Pfam" id="PF00234">
    <property type="entry name" value="Tryp_alpha_amyl"/>
    <property type="match status" value="1"/>
</dbReference>